<dbReference type="Pfam" id="PF01594">
    <property type="entry name" value="AI-2E_transport"/>
    <property type="match status" value="1"/>
</dbReference>
<protein>
    <submittedName>
        <fullName evidence="8">AI-2E family transporter</fullName>
    </submittedName>
</protein>
<evidence type="ECO:0000256" key="6">
    <source>
        <dbReference type="SAM" id="MobiDB-lite"/>
    </source>
</evidence>
<dbReference type="GO" id="GO:0016020">
    <property type="term" value="C:membrane"/>
    <property type="evidence" value="ECO:0007669"/>
    <property type="project" value="UniProtKB-SubCell"/>
</dbReference>
<dbReference type="EMBL" id="QMIF01000008">
    <property type="protein sequence ID" value="TVM33012.1"/>
    <property type="molecule type" value="Genomic_DNA"/>
</dbReference>
<proteinExistence type="inferred from homology"/>
<evidence type="ECO:0000313" key="9">
    <source>
        <dbReference type="Proteomes" id="UP000434052"/>
    </source>
</evidence>
<dbReference type="PANTHER" id="PTHR21716:SF4">
    <property type="entry name" value="TRANSMEMBRANE PROTEIN 245"/>
    <property type="match status" value="1"/>
</dbReference>
<dbReference type="Proteomes" id="UP000434052">
    <property type="component" value="Unassembled WGS sequence"/>
</dbReference>
<feature type="transmembrane region" description="Helical" evidence="7">
    <location>
        <begin position="264"/>
        <end position="293"/>
    </location>
</feature>
<dbReference type="PANTHER" id="PTHR21716">
    <property type="entry name" value="TRANSMEMBRANE PROTEIN"/>
    <property type="match status" value="1"/>
</dbReference>
<feature type="transmembrane region" description="Helical" evidence="7">
    <location>
        <begin position="236"/>
        <end position="258"/>
    </location>
</feature>
<dbReference type="RefSeq" id="WP_144305740.1">
    <property type="nucleotide sequence ID" value="NZ_QMIF01000008.1"/>
</dbReference>
<comment type="similarity">
    <text evidence="2">Belongs to the autoinducer-2 exporter (AI-2E) (TC 2.A.86) family.</text>
</comment>
<accession>A0A6P1ZFS2</accession>
<dbReference type="AlphaFoldDB" id="A0A6P1ZFS2"/>
<feature type="transmembrane region" description="Helical" evidence="7">
    <location>
        <begin position="55"/>
        <end position="74"/>
    </location>
</feature>
<reference evidence="8 9" key="1">
    <citation type="submission" date="2018-06" db="EMBL/GenBank/DDBJ databases">
        <title>Complete genome of Desulfovibrio marinus P48SEP.</title>
        <authorList>
            <person name="Crispim J.S."/>
            <person name="Vidigal P.M.P."/>
            <person name="Silva L.C.F."/>
            <person name="Araujo L.C."/>
            <person name="Laguardia C.N."/>
            <person name="Dias R.S."/>
            <person name="Sousa M.P."/>
            <person name="Paula S.O."/>
            <person name="Silva C."/>
        </authorList>
    </citation>
    <scope>NUCLEOTIDE SEQUENCE [LARGE SCALE GENOMIC DNA]</scope>
    <source>
        <strain evidence="8 9">P48SEP</strain>
    </source>
</reference>
<evidence type="ECO:0000256" key="7">
    <source>
        <dbReference type="SAM" id="Phobius"/>
    </source>
</evidence>
<feature type="transmembrane region" description="Helical" evidence="7">
    <location>
        <begin position="300"/>
        <end position="322"/>
    </location>
</feature>
<sequence length="435" mass="47551">MDTPKKETPTPGRDANNSSNSLGNFFARGTRPFLLVILVFALYLAFTILRPFLSTIIFATILAALSQSVHTWLLRKLNGRKNVAALATVVLLSLVIILPLFLVGTAMVSQGLDFASTMRTWIDSGDVDKLLDRSIIDRALGWVDIHVSFLDLRSIDFQSGLLSLTQRISEQFLKQGYEVVGNFASLVVRFMIMIFVAFYLVRDGESIVKAIKHLSPLREDQEDRIFTKIRAVARSVLMGSLVTALLQGIAAGIGLVFVGVPAVFWGTMIAFSSLIPVVGTALIWVPITIYLLLIGHLQSAVFFAIWCAVVVGSIDNFIRPYLMRGEGGLSPFYIFLAIIGGIQVFGLAGLLYGPLIIGFAMVMLLIYEEEFRAILLENEPAIPDGPEIVRAITSFEGDGEDASEEEHATGDSPEQRTGDGSAPQEDATKDDSAEK</sequence>
<keyword evidence="3 7" id="KW-0812">Transmembrane</keyword>
<feature type="compositionally biased region" description="Basic and acidic residues" evidence="6">
    <location>
        <begin position="405"/>
        <end position="417"/>
    </location>
</feature>
<evidence type="ECO:0000256" key="5">
    <source>
        <dbReference type="ARBA" id="ARBA00023136"/>
    </source>
</evidence>
<feature type="transmembrane region" description="Helical" evidence="7">
    <location>
        <begin position="32"/>
        <end position="49"/>
    </location>
</feature>
<evidence type="ECO:0000256" key="4">
    <source>
        <dbReference type="ARBA" id="ARBA00022989"/>
    </source>
</evidence>
<organism evidence="8 9">
    <name type="scientific">Oceanidesulfovibrio marinus</name>
    <dbReference type="NCBI Taxonomy" id="370038"/>
    <lineage>
        <taxon>Bacteria</taxon>
        <taxon>Pseudomonadati</taxon>
        <taxon>Thermodesulfobacteriota</taxon>
        <taxon>Desulfovibrionia</taxon>
        <taxon>Desulfovibrionales</taxon>
        <taxon>Desulfovibrionaceae</taxon>
        <taxon>Oceanidesulfovibrio</taxon>
    </lineage>
</organism>
<evidence type="ECO:0000256" key="3">
    <source>
        <dbReference type="ARBA" id="ARBA00022692"/>
    </source>
</evidence>
<evidence type="ECO:0000256" key="2">
    <source>
        <dbReference type="ARBA" id="ARBA00009773"/>
    </source>
</evidence>
<gene>
    <name evidence="8" type="ORF">DQK91_12655</name>
</gene>
<keyword evidence="5 7" id="KW-0472">Membrane</keyword>
<comment type="caution">
    <text evidence="8">The sequence shown here is derived from an EMBL/GenBank/DDBJ whole genome shotgun (WGS) entry which is preliminary data.</text>
</comment>
<dbReference type="InterPro" id="IPR002549">
    <property type="entry name" value="AI-2E-like"/>
</dbReference>
<feature type="compositionally biased region" description="Basic and acidic residues" evidence="6">
    <location>
        <begin position="426"/>
        <end position="435"/>
    </location>
</feature>
<name>A0A6P1ZFS2_9BACT</name>
<dbReference type="OrthoDB" id="9773730at2"/>
<feature type="transmembrane region" description="Helical" evidence="7">
    <location>
        <begin position="334"/>
        <end position="367"/>
    </location>
</feature>
<feature type="transmembrane region" description="Helical" evidence="7">
    <location>
        <begin position="179"/>
        <end position="201"/>
    </location>
</feature>
<evidence type="ECO:0000313" key="8">
    <source>
        <dbReference type="EMBL" id="TVM33012.1"/>
    </source>
</evidence>
<comment type="subcellular location">
    <subcellularLocation>
        <location evidence="1">Membrane</location>
        <topology evidence="1">Multi-pass membrane protein</topology>
    </subcellularLocation>
</comment>
<evidence type="ECO:0000256" key="1">
    <source>
        <dbReference type="ARBA" id="ARBA00004141"/>
    </source>
</evidence>
<feature type="transmembrane region" description="Helical" evidence="7">
    <location>
        <begin position="86"/>
        <end position="108"/>
    </location>
</feature>
<feature type="region of interest" description="Disordered" evidence="6">
    <location>
        <begin position="393"/>
        <end position="435"/>
    </location>
</feature>
<keyword evidence="4 7" id="KW-1133">Transmembrane helix</keyword>